<evidence type="ECO:0000259" key="8">
    <source>
        <dbReference type="SMART" id="SM00338"/>
    </source>
</evidence>
<protein>
    <submittedName>
        <fullName evidence="10">cAMP-responsive element modulator</fullName>
    </submittedName>
</protein>
<keyword evidence="6" id="KW-0175">Coiled coil</keyword>
<dbReference type="AlphaFoldDB" id="A0AAJ8B0A3"/>
<dbReference type="InterPro" id="IPR004827">
    <property type="entry name" value="bZIP"/>
</dbReference>
<feature type="coiled-coil region" evidence="6">
    <location>
        <begin position="199"/>
        <end position="233"/>
    </location>
</feature>
<dbReference type="SMART" id="SM00338">
    <property type="entry name" value="BRLZ"/>
    <property type="match status" value="1"/>
</dbReference>
<dbReference type="InterPro" id="IPR001630">
    <property type="entry name" value="Leuzip_CREB"/>
</dbReference>
<evidence type="ECO:0000256" key="7">
    <source>
        <dbReference type="SAM" id="MobiDB-lite"/>
    </source>
</evidence>
<dbReference type="Proteomes" id="UP000694890">
    <property type="component" value="Linkage group LG24"/>
</dbReference>
<evidence type="ECO:0000256" key="3">
    <source>
        <dbReference type="ARBA" id="ARBA00023125"/>
    </source>
</evidence>
<evidence type="ECO:0000313" key="9">
    <source>
        <dbReference type="Proteomes" id="UP000694890"/>
    </source>
</evidence>
<dbReference type="FunFam" id="1.20.5.170:FF:000003">
    <property type="entry name" value="cAMP-responsive element modulator isoform X2"/>
    <property type="match status" value="1"/>
</dbReference>
<keyword evidence="3" id="KW-0238">DNA-binding</keyword>
<evidence type="ECO:0000256" key="2">
    <source>
        <dbReference type="ARBA" id="ARBA00023015"/>
    </source>
</evidence>
<proteinExistence type="predicted"/>
<dbReference type="PANTHER" id="PTHR45879">
    <property type="entry name" value="CYCLIC AMP RESPONSE ELEMENT-BINDING PROTEIN B"/>
    <property type="match status" value="1"/>
</dbReference>
<evidence type="ECO:0000313" key="10">
    <source>
        <dbReference type="RefSeq" id="XP_050922882.1"/>
    </source>
</evidence>
<reference evidence="10" key="1">
    <citation type="submission" date="2025-08" db="UniProtKB">
        <authorList>
            <consortium name="RefSeq"/>
        </authorList>
    </citation>
    <scope>IDENTIFICATION</scope>
    <source>
        <tissue evidence="10">Brain</tissue>
    </source>
</reference>
<evidence type="ECO:0000256" key="5">
    <source>
        <dbReference type="ARBA" id="ARBA00023242"/>
    </source>
</evidence>
<dbReference type="Pfam" id="PF00170">
    <property type="entry name" value="bZIP_1"/>
    <property type="match status" value="1"/>
</dbReference>
<organism evidence="9 10">
    <name type="scientific">Lates calcarifer</name>
    <name type="common">Barramundi</name>
    <name type="synonym">Holocentrus calcarifer</name>
    <dbReference type="NCBI Taxonomy" id="8187"/>
    <lineage>
        <taxon>Eukaryota</taxon>
        <taxon>Metazoa</taxon>
        <taxon>Chordata</taxon>
        <taxon>Craniata</taxon>
        <taxon>Vertebrata</taxon>
        <taxon>Euteleostomi</taxon>
        <taxon>Actinopterygii</taxon>
        <taxon>Neopterygii</taxon>
        <taxon>Teleostei</taxon>
        <taxon>Neoteleostei</taxon>
        <taxon>Acanthomorphata</taxon>
        <taxon>Carangaria</taxon>
        <taxon>Carangaria incertae sedis</taxon>
        <taxon>Centropomidae</taxon>
        <taxon>Lates</taxon>
    </lineage>
</organism>
<keyword evidence="5" id="KW-0539">Nucleus</keyword>
<keyword evidence="2" id="KW-0805">Transcription regulation</keyword>
<name>A0AAJ8B0A3_LATCA</name>
<dbReference type="RefSeq" id="XP_050922882.1">
    <property type="nucleotide sequence ID" value="XM_051066925.1"/>
</dbReference>
<sequence>MNQEKTEAKCQSSAPVACIHAPVYQQTNHNQYIGFFHGAPVLPEMTETLQSIPMTSTQAPQTPSGTFQYYGETLNCVQHYCLPQLPGAPVQFLHEGKQNLLSVATMTNTQTQQHLPSTPVYMRAMLDGLQTNSKLREPGSASDLTACQQHIPSSSLPQGVVGATSAHSSKKPAEDATQKRELRLMKNRLLPGKPARECRRKKKEYVKCLENRVAVLENQNKTLIEELRALKDIYRHKVE</sequence>
<dbReference type="SUPFAM" id="SSF57959">
    <property type="entry name" value="Leucine zipper domain"/>
    <property type="match status" value="1"/>
</dbReference>
<keyword evidence="4" id="KW-0804">Transcription</keyword>
<dbReference type="Gene3D" id="1.20.5.170">
    <property type="match status" value="1"/>
</dbReference>
<dbReference type="InterPro" id="IPR046347">
    <property type="entry name" value="bZIP_sf"/>
</dbReference>
<gene>
    <name evidence="10" type="primary">LOC108898322</name>
</gene>
<dbReference type="CDD" id="cd14690">
    <property type="entry name" value="bZIP_CREB1"/>
    <property type="match status" value="1"/>
</dbReference>
<dbReference type="GeneID" id="108898322"/>
<feature type="region of interest" description="Disordered" evidence="7">
    <location>
        <begin position="156"/>
        <end position="177"/>
    </location>
</feature>
<dbReference type="PANTHER" id="PTHR45879:SF3">
    <property type="entry name" value="CYCLIC AMP RESPONSE ELEMENT-BINDING PROTEIN B"/>
    <property type="match status" value="1"/>
</dbReference>
<evidence type="ECO:0000256" key="6">
    <source>
        <dbReference type="SAM" id="Coils"/>
    </source>
</evidence>
<dbReference type="KEGG" id="lcf:108898322"/>
<comment type="subcellular location">
    <subcellularLocation>
        <location evidence="1">Nucleus</location>
    </subcellularLocation>
</comment>
<evidence type="ECO:0000256" key="4">
    <source>
        <dbReference type="ARBA" id="ARBA00023163"/>
    </source>
</evidence>
<dbReference type="GO" id="GO:1990589">
    <property type="term" value="C:ATF4-CREB1 transcription factor complex"/>
    <property type="evidence" value="ECO:0007669"/>
    <property type="project" value="TreeGrafter"/>
</dbReference>
<evidence type="ECO:0000256" key="1">
    <source>
        <dbReference type="ARBA" id="ARBA00004123"/>
    </source>
</evidence>
<accession>A0AAJ8B0A3</accession>
<dbReference type="GO" id="GO:0000978">
    <property type="term" value="F:RNA polymerase II cis-regulatory region sequence-specific DNA binding"/>
    <property type="evidence" value="ECO:0007669"/>
    <property type="project" value="TreeGrafter"/>
</dbReference>
<dbReference type="GO" id="GO:0000981">
    <property type="term" value="F:DNA-binding transcription factor activity, RNA polymerase II-specific"/>
    <property type="evidence" value="ECO:0007669"/>
    <property type="project" value="TreeGrafter"/>
</dbReference>
<feature type="domain" description="BZIP" evidence="8">
    <location>
        <begin position="175"/>
        <end position="236"/>
    </location>
</feature>